<reference evidence="8" key="1">
    <citation type="submission" date="2022-06" db="EMBL/GenBank/DDBJ databases">
        <title>Aeoliella straminimaris, a novel planctomycete from sediments.</title>
        <authorList>
            <person name="Vitorino I.R."/>
            <person name="Lage O.M."/>
        </authorList>
    </citation>
    <scope>NUCLEOTIDE SEQUENCE</scope>
    <source>
        <strain evidence="8">ICT_H6.2</strain>
    </source>
</reference>
<dbReference type="GO" id="GO:0005886">
    <property type="term" value="C:plasma membrane"/>
    <property type="evidence" value="ECO:0007669"/>
    <property type="project" value="UniProtKB-SubCell"/>
</dbReference>
<dbReference type="PANTHER" id="PTHR36115">
    <property type="entry name" value="PROLINE-RICH ANTIGEN HOMOLOG-RELATED"/>
    <property type="match status" value="1"/>
</dbReference>
<feature type="domain" description="RDD" evidence="7">
    <location>
        <begin position="30"/>
        <end position="142"/>
    </location>
</feature>
<dbReference type="AlphaFoldDB" id="A0A9X2FDS7"/>
<accession>A0A9X2FDS7</accession>
<evidence type="ECO:0000313" key="8">
    <source>
        <dbReference type="EMBL" id="MCO6046207.1"/>
    </source>
</evidence>
<name>A0A9X2FDS7_9BACT</name>
<dbReference type="Pfam" id="PF06271">
    <property type="entry name" value="RDD"/>
    <property type="match status" value="1"/>
</dbReference>
<evidence type="ECO:0000256" key="2">
    <source>
        <dbReference type="ARBA" id="ARBA00022475"/>
    </source>
</evidence>
<keyword evidence="2" id="KW-1003">Cell membrane</keyword>
<comment type="subcellular location">
    <subcellularLocation>
        <location evidence="1">Cell membrane</location>
        <topology evidence="1">Multi-pass membrane protein</topology>
    </subcellularLocation>
</comment>
<keyword evidence="5 6" id="KW-0472">Membrane</keyword>
<dbReference type="RefSeq" id="WP_252854321.1">
    <property type="nucleotide sequence ID" value="NZ_JAMXLR010000072.1"/>
</dbReference>
<feature type="transmembrane region" description="Helical" evidence="6">
    <location>
        <begin position="76"/>
        <end position="94"/>
    </location>
</feature>
<dbReference type="PANTHER" id="PTHR36115:SF4">
    <property type="entry name" value="MEMBRANE PROTEIN"/>
    <property type="match status" value="1"/>
</dbReference>
<proteinExistence type="predicted"/>
<dbReference type="InterPro" id="IPR010432">
    <property type="entry name" value="RDD"/>
</dbReference>
<evidence type="ECO:0000256" key="5">
    <source>
        <dbReference type="ARBA" id="ARBA00023136"/>
    </source>
</evidence>
<evidence type="ECO:0000256" key="4">
    <source>
        <dbReference type="ARBA" id="ARBA00022989"/>
    </source>
</evidence>
<sequence>MSEPNPFASPVAAPDAIPSIELEADDLLIATQGKRLLNMIIDGLVIQVLSFGMGMVIGIGAVAANGGAAPQDSTGLQVFSFVSGILLSLAYYVFTEGMFQRTVAKLVTGTIVVAKDGTRPSFGQILGRSLARFVPFEAFSFLGGKHPVGWHDSWSGTRVIAVR</sequence>
<keyword evidence="4 6" id="KW-1133">Transmembrane helix</keyword>
<keyword evidence="3 6" id="KW-0812">Transmembrane</keyword>
<evidence type="ECO:0000259" key="7">
    <source>
        <dbReference type="Pfam" id="PF06271"/>
    </source>
</evidence>
<dbReference type="Proteomes" id="UP001155241">
    <property type="component" value="Unassembled WGS sequence"/>
</dbReference>
<evidence type="ECO:0000256" key="6">
    <source>
        <dbReference type="SAM" id="Phobius"/>
    </source>
</evidence>
<dbReference type="EMBL" id="JAMXLR010000072">
    <property type="protein sequence ID" value="MCO6046207.1"/>
    <property type="molecule type" value="Genomic_DNA"/>
</dbReference>
<gene>
    <name evidence="8" type="ORF">NG895_20105</name>
</gene>
<keyword evidence="9" id="KW-1185">Reference proteome</keyword>
<comment type="caution">
    <text evidence="8">The sequence shown here is derived from an EMBL/GenBank/DDBJ whole genome shotgun (WGS) entry which is preliminary data.</text>
</comment>
<feature type="transmembrane region" description="Helical" evidence="6">
    <location>
        <begin position="44"/>
        <end position="64"/>
    </location>
</feature>
<protein>
    <submittedName>
        <fullName evidence="8">RDD family protein</fullName>
    </submittedName>
</protein>
<dbReference type="InterPro" id="IPR051791">
    <property type="entry name" value="Pra-immunoreactive"/>
</dbReference>
<evidence type="ECO:0000256" key="1">
    <source>
        <dbReference type="ARBA" id="ARBA00004651"/>
    </source>
</evidence>
<organism evidence="8 9">
    <name type="scientific">Aeoliella straminimaris</name>
    <dbReference type="NCBI Taxonomy" id="2954799"/>
    <lineage>
        <taxon>Bacteria</taxon>
        <taxon>Pseudomonadati</taxon>
        <taxon>Planctomycetota</taxon>
        <taxon>Planctomycetia</taxon>
        <taxon>Pirellulales</taxon>
        <taxon>Lacipirellulaceae</taxon>
        <taxon>Aeoliella</taxon>
    </lineage>
</organism>
<evidence type="ECO:0000313" key="9">
    <source>
        <dbReference type="Proteomes" id="UP001155241"/>
    </source>
</evidence>
<evidence type="ECO:0000256" key="3">
    <source>
        <dbReference type="ARBA" id="ARBA00022692"/>
    </source>
</evidence>